<gene>
    <name evidence="2" type="ORF">CONLIGDRAFT_153510</name>
</gene>
<dbReference type="AlphaFoldDB" id="A0A1J7I5A6"/>
<evidence type="ECO:0000256" key="1">
    <source>
        <dbReference type="SAM" id="MobiDB-lite"/>
    </source>
</evidence>
<accession>A0A1J7I5A6</accession>
<keyword evidence="3" id="KW-1185">Reference proteome</keyword>
<dbReference type="Proteomes" id="UP000182658">
    <property type="component" value="Unassembled WGS sequence"/>
</dbReference>
<reference evidence="2 3" key="1">
    <citation type="submission" date="2016-10" db="EMBL/GenBank/DDBJ databases">
        <title>Draft genome sequence of Coniochaeta ligniaria NRRL30616, a lignocellulolytic fungus for bioabatement of inhibitors in plant biomass hydrolysates.</title>
        <authorList>
            <consortium name="DOE Joint Genome Institute"/>
            <person name="Jimenez D.J."/>
            <person name="Hector R.E."/>
            <person name="Riley R."/>
            <person name="Sun H."/>
            <person name="Grigoriev I.V."/>
            <person name="Van Elsas J.D."/>
            <person name="Nichols N.N."/>
        </authorList>
    </citation>
    <scope>NUCLEOTIDE SEQUENCE [LARGE SCALE GENOMIC DNA]</scope>
    <source>
        <strain evidence="2 3">NRRL 30616</strain>
    </source>
</reference>
<sequence length="158" mass="17785">MLLSLLTRHPGRQYHHTPRQRALLPSRDGDGPNRPELLPPVPRARNQPLLWRPRRVPRHDFRRRGGVGGGRGRCIPGYSGGYKCGHYAHLETSSLPLPARRLERTFTASELLVAEGGRTTRVYIEPHVQAADSSFLPFSSQIIISHRYFHTPCASPGQ</sequence>
<dbReference type="EMBL" id="KV875111">
    <property type="protein sequence ID" value="OIW22710.1"/>
    <property type="molecule type" value="Genomic_DNA"/>
</dbReference>
<evidence type="ECO:0000313" key="2">
    <source>
        <dbReference type="EMBL" id="OIW22710.1"/>
    </source>
</evidence>
<protein>
    <submittedName>
        <fullName evidence="2">Uncharacterized protein</fullName>
    </submittedName>
</protein>
<dbReference type="InParanoid" id="A0A1J7I5A6"/>
<proteinExistence type="predicted"/>
<feature type="compositionally biased region" description="Basic residues" evidence="1">
    <location>
        <begin position="9"/>
        <end position="19"/>
    </location>
</feature>
<organism evidence="2 3">
    <name type="scientific">Coniochaeta ligniaria NRRL 30616</name>
    <dbReference type="NCBI Taxonomy" id="1408157"/>
    <lineage>
        <taxon>Eukaryota</taxon>
        <taxon>Fungi</taxon>
        <taxon>Dikarya</taxon>
        <taxon>Ascomycota</taxon>
        <taxon>Pezizomycotina</taxon>
        <taxon>Sordariomycetes</taxon>
        <taxon>Sordariomycetidae</taxon>
        <taxon>Coniochaetales</taxon>
        <taxon>Coniochaetaceae</taxon>
        <taxon>Coniochaeta</taxon>
    </lineage>
</organism>
<evidence type="ECO:0000313" key="3">
    <source>
        <dbReference type="Proteomes" id="UP000182658"/>
    </source>
</evidence>
<feature type="region of interest" description="Disordered" evidence="1">
    <location>
        <begin position="1"/>
        <end position="44"/>
    </location>
</feature>
<name>A0A1J7I5A6_9PEZI</name>